<accession>K9WPN1</accession>
<evidence type="ECO:0000313" key="3">
    <source>
        <dbReference type="Proteomes" id="UP000010471"/>
    </source>
</evidence>
<keyword evidence="2" id="KW-0614">Plasmid</keyword>
<evidence type="ECO:0000256" key="1">
    <source>
        <dbReference type="SAM" id="MobiDB-lite"/>
    </source>
</evidence>
<protein>
    <recommendedName>
        <fullName evidence="4">CopG domain protein DNA-binding domain protein</fullName>
    </recommendedName>
</protein>
<organism evidence="2 3">
    <name type="scientific">Allocoleopsis franciscana PCC 7113</name>
    <dbReference type="NCBI Taxonomy" id="1173027"/>
    <lineage>
        <taxon>Bacteria</taxon>
        <taxon>Bacillati</taxon>
        <taxon>Cyanobacteriota</taxon>
        <taxon>Cyanophyceae</taxon>
        <taxon>Coleofasciculales</taxon>
        <taxon>Coleofasciculaceae</taxon>
        <taxon>Allocoleopsis</taxon>
        <taxon>Allocoleopsis franciscana</taxon>
    </lineage>
</organism>
<name>K9WPN1_9CYAN</name>
<dbReference type="SUPFAM" id="SSF47598">
    <property type="entry name" value="Ribbon-helix-helix"/>
    <property type="match status" value="1"/>
</dbReference>
<dbReference type="EMBL" id="CP003632">
    <property type="protein sequence ID" value="AFZ22123.1"/>
    <property type="molecule type" value="Genomic_DNA"/>
</dbReference>
<dbReference type="Proteomes" id="UP000010471">
    <property type="component" value="Plasmid pMIC7113.02"/>
</dbReference>
<dbReference type="HOGENOM" id="CLU_2060399_0_0_3"/>
<dbReference type="GO" id="GO:0006355">
    <property type="term" value="P:regulation of DNA-templated transcription"/>
    <property type="evidence" value="ECO:0007669"/>
    <property type="project" value="InterPro"/>
</dbReference>
<evidence type="ECO:0000313" key="2">
    <source>
        <dbReference type="EMBL" id="AFZ22123.1"/>
    </source>
</evidence>
<dbReference type="RefSeq" id="WP_015211517.1">
    <property type="nucleotide sequence ID" value="NC_019760.1"/>
</dbReference>
<dbReference type="AlphaFoldDB" id="K9WPN1"/>
<feature type="region of interest" description="Disordered" evidence="1">
    <location>
        <begin position="27"/>
        <end position="70"/>
    </location>
</feature>
<sequence>MSAKKSRKSLDDILAQQFIYGDRLQELERGLSPKPTSSEPPIEPKAEVPLGTTEETPNEPPLTDKFQTPAKEATIRLTVDLPASMHRRLSLLAARTGKRKAEIVRLLLDEVLKDVLQ</sequence>
<dbReference type="InterPro" id="IPR010985">
    <property type="entry name" value="Ribbon_hlx_hlx"/>
</dbReference>
<gene>
    <name evidence="2" type="ORF">Mic7113_6545</name>
</gene>
<proteinExistence type="predicted"/>
<dbReference type="OrthoDB" id="574342at2"/>
<evidence type="ECO:0008006" key="4">
    <source>
        <dbReference type="Google" id="ProtNLM"/>
    </source>
</evidence>
<dbReference type="KEGG" id="mic:Mic7113_6545"/>
<keyword evidence="3" id="KW-1185">Reference proteome</keyword>
<geneLocation type="plasmid" evidence="2 3">
    <name>pMIC7113.02</name>
</geneLocation>
<reference evidence="2 3" key="1">
    <citation type="submission" date="2012-06" db="EMBL/GenBank/DDBJ databases">
        <title>Finished plasmid 2 of genome of Microcoleus sp. PCC 7113.</title>
        <authorList>
            <consortium name="US DOE Joint Genome Institute"/>
            <person name="Gugger M."/>
            <person name="Coursin T."/>
            <person name="Rippka R."/>
            <person name="Tandeau De Marsac N."/>
            <person name="Huntemann M."/>
            <person name="Wei C.-L."/>
            <person name="Han J."/>
            <person name="Detter J.C."/>
            <person name="Han C."/>
            <person name="Tapia R."/>
            <person name="Chen A."/>
            <person name="Kyrpides N."/>
            <person name="Mavromatis K."/>
            <person name="Markowitz V."/>
            <person name="Szeto E."/>
            <person name="Ivanova N."/>
            <person name="Pagani I."/>
            <person name="Pati A."/>
            <person name="Goodwin L."/>
            <person name="Nordberg H.P."/>
            <person name="Cantor M.N."/>
            <person name="Hua S.X."/>
            <person name="Woyke T."/>
            <person name="Kerfeld C.A."/>
        </authorList>
    </citation>
    <scope>NUCLEOTIDE SEQUENCE [LARGE SCALE GENOMIC DNA]</scope>
    <source>
        <strain evidence="2 3">PCC 7113</strain>
        <plasmid evidence="2 3">pMIC7113.02</plasmid>
    </source>
</reference>